<evidence type="ECO:0000256" key="1">
    <source>
        <dbReference type="ARBA" id="ARBA00010062"/>
    </source>
</evidence>
<dbReference type="InterPro" id="IPR028081">
    <property type="entry name" value="Leu-bd"/>
</dbReference>
<dbReference type="CDD" id="cd06339">
    <property type="entry name" value="PBP1_YraM_LppC_lipoprotein-like"/>
    <property type="match status" value="1"/>
</dbReference>
<gene>
    <name evidence="6" type="ORF">SAMN02745172_00931</name>
</gene>
<sequence>MTRRTAFGVAFAGLAAACTTTTNQATQPTPAASATAGPPEEVLGTGTVPIALLLPLASPLGQSFRNAAALAVADFPQGNIRILVKDDGGSDAGARNAVQQAIGQGAQLILGPIFSAAVSGAASVARPANVPIIGFSTDVSVAGPGVYLLSFLPQQDVERIVTYAGSQGKRSMSALLPDSAYGLVVEAALREIAGRSGIRLLSVERYAANRSDLAQKAQSIASFGSQIDSLFVPEGGDAAAAIGTALSQSGLSGGRVQLLGSGQWDDPRVSSNPAFNGGWYPAPDKAGFQAFASRYNARYGAAPPRTASLAYDGATLAAGLVRSAGPQPFSEAVLTNRDGFIGVDGLFRFEPNGQNRRGLAVYEISGGTVQIRVPAPRSFAAAS</sequence>
<name>A0A1M7ZCA6_9HYPH</name>
<accession>A0A1M7ZCA6</accession>
<dbReference type="AlphaFoldDB" id="A0A1M7ZCA6"/>
<evidence type="ECO:0000259" key="5">
    <source>
        <dbReference type="Pfam" id="PF13458"/>
    </source>
</evidence>
<dbReference type="Gene3D" id="3.40.50.2300">
    <property type="match status" value="2"/>
</dbReference>
<dbReference type="PANTHER" id="PTHR30483">
    <property type="entry name" value="LEUCINE-SPECIFIC-BINDING PROTEIN"/>
    <property type="match status" value="1"/>
</dbReference>
<dbReference type="RefSeq" id="WP_073626131.1">
    <property type="nucleotide sequence ID" value="NZ_FRXO01000002.1"/>
</dbReference>
<dbReference type="EMBL" id="FRXO01000002">
    <property type="protein sequence ID" value="SHO62326.1"/>
    <property type="molecule type" value="Genomic_DNA"/>
</dbReference>
<evidence type="ECO:0000313" key="6">
    <source>
        <dbReference type="EMBL" id="SHO62326.1"/>
    </source>
</evidence>
<evidence type="ECO:0000313" key="7">
    <source>
        <dbReference type="Proteomes" id="UP000186406"/>
    </source>
</evidence>
<dbReference type="GO" id="GO:0006865">
    <property type="term" value="P:amino acid transport"/>
    <property type="evidence" value="ECO:0007669"/>
    <property type="project" value="UniProtKB-KW"/>
</dbReference>
<feature type="chain" id="PRO_5012184418" evidence="4">
    <location>
        <begin position="26"/>
        <end position="383"/>
    </location>
</feature>
<dbReference type="InterPro" id="IPR051010">
    <property type="entry name" value="BCAA_transport"/>
</dbReference>
<comment type="similarity">
    <text evidence="1">Belongs to the leucine-binding protein family.</text>
</comment>
<dbReference type="Pfam" id="PF13458">
    <property type="entry name" value="Peripla_BP_6"/>
    <property type="match status" value="1"/>
</dbReference>
<keyword evidence="7" id="KW-1185">Reference proteome</keyword>
<reference evidence="6 7" key="1">
    <citation type="submission" date="2016-12" db="EMBL/GenBank/DDBJ databases">
        <authorList>
            <person name="Song W.-J."/>
            <person name="Kurnit D.M."/>
        </authorList>
    </citation>
    <scope>NUCLEOTIDE SEQUENCE [LARGE SCALE GENOMIC DNA]</scope>
    <source>
        <strain evidence="6 7">DSM 19599</strain>
    </source>
</reference>
<keyword evidence="2 4" id="KW-0732">Signal</keyword>
<dbReference type="STRING" id="1123029.SAMN02745172_00931"/>
<proteinExistence type="inferred from homology"/>
<keyword evidence="3" id="KW-0813">Transport</keyword>
<dbReference type="PROSITE" id="PS51257">
    <property type="entry name" value="PROKAR_LIPOPROTEIN"/>
    <property type="match status" value="1"/>
</dbReference>
<evidence type="ECO:0000256" key="3">
    <source>
        <dbReference type="ARBA" id="ARBA00022970"/>
    </source>
</evidence>
<organism evidence="6 7">
    <name type="scientific">Pseudoxanthobacter soli DSM 19599</name>
    <dbReference type="NCBI Taxonomy" id="1123029"/>
    <lineage>
        <taxon>Bacteria</taxon>
        <taxon>Pseudomonadati</taxon>
        <taxon>Pseudomonadota</taxon>
        <taxon>Alphaproteobacteria</taxon>
        <taxon>Hyphomicrobiales</taxon>
        <taxon>Segnochrobactraceae</taxon>
        <taxon>Pseudoxanthobacter</taxon>
    </lineage>
</organism>
<dbReference type="SUPFAM" id="SSF53822">
    <property type="entry name" value="Periplasmic binding protein-like I"/>
    <property type="match status" value="1"/>
</dbReference>
<dbReference type="InterPro" id="IPR028082">
    <property type="entry name" value="Peripla_BP_I"/>
</dbReference>
<dbReference type="Proteomes" id="UP000186406">
    <property type="component" value="Unassembled WGS sequence"/>
</dbReference>
<evidence type="ECO:0000256" key="4">
    <source>
        <dbReference type="SAM" id="SignalP"/>
    </source>
</evidence>
<dbReference type="PANTHER" id="PTHR30483:SF6">
    <property type="entry name" value="PERIPLASMIC BINDING PROTEIN OF ABC TRANSPORTER FOR NATURAL AMINO ACIDS"/>
    <property type="match status" value="1"/>
</dbReference>
<evidence type="ECO:0000256" key="2">
    <source>
        <dbReference type="ARBA" id="ARBA00022729"/>
    </source>
</evidence>
<feature type="signal peptide" evidence="4">
    <location>
        <begin position="1"/>
        <end position="25"/>
    </location>
</feature>
<feature type="domain" description="Leucine-binding protein" evidence="5">
    <location>
        <begin position="47"/>
        <end position="367"/>
    </location>
</feature>
<keyword evidence="3" id="KW-0029">Amino-acid transport</keyword>
<protein>
    <submittedName>
        <fullName evidence="6">ABC-type branched-chain amino acid transport system, substrate-binding protein</fullName>
    </submittedName>
</protein>